<proteinExistence type="inferred from homology"/>
<keyword evidence="5" id="KW-0732">Signal</keyword>
<evidence type="ECO:0000313" key="8">
    <source>
        <dbReference type="Proteomes" id="UP000192927"/>
    </source>
</evidence>
<dbReference type="InterPro" id="IPR036188">
    <property type="entry name" value="FAD/NAD-bd_sf"/>
</dbReference>
<dbReference type="Proteomes" id="UP000192927">
    <property type="component" value="Unassembled WGS sequence"/>
</dbReference>
<dbReference type="InterPro" id="IPR000172">
    <property type="entry name" value="GMC_OxRdtase_N"/>
</dbReference>
<keyword evidence="8" id="KW-1185">Reference proteome</keyword>
<dbReference type="PROSITE" id="PS00624">
    <property type="entry name" value="GMC_OXRED_2"/>
    <property type="match status" value="1"/>
</dbReference>
<evidence type="ECO:0000256" key="4">
    <source>
        <dbReference type="PIRSR" id="PIRSR000137-2"/>
    </source>
</evidence>
<keyword evidence="2" id="KW-0325">Glycoprotein</keyword>
<dbReference type="PANTHER" id="PTHR11552:SF138">
    <property type="entry name" value="DEHYDROGENASE PKFF-RELATED"/>
    <property type="match status" value="1"/>
</dbReference>
<dbReference type="InterPro" id="IPR007867">
    <property type="entry name" value="GMC_OxRtase_C"/>
</dbReference>
<dbReference type="Pfam" id="PF00732">
    <property type="entry name" value="GMC_oxred_N"/>
    <property type="match status" value="1"/>
</dbReference>
<feature type="active site" description="Proton acceptor" evidence="3">
    <location>
        <position position="602"/>
    </location>
</feature>
<evidence type="ECO:0000256" key="1">
    <source>
        <dbReference type="ARBA" id="ARBA00010790"/>
    </source>
</evidence>
<dbReference type="Gene3D" id="3.30.560.10">
    <property type="entry name" value="Glucose Oxidase, domain 3"/>
    <property type="match status" value="1"/>
</dbReference>
<feature type="signal peptide" evidence="5">
    <location>
        <begin position="1"/>
        <end position="25"/>
    </location>
</feature>
<sequence>MLRTNPKLKIYLALWVAVMLQPIMAQNSLQETLSALGLLGSHFGVPGLPATYDYVIVGGGTAGLTVARRLAANPSVTVAVVEAGGLYETDNGNLTQVPADVVYFLEEIPQVRNPLIDWYQFTEPQPGLGGRSIHYASGKTLGGSSARNILWYQRSSNGSYQKWADQVGDDSYDMASLDQYFKKSVQFHPPNSPDRSKNATAAFNPLAFDSLGGPLQVSYPSWANAISSWVAGSLKQLGLSEVPGFTDGNLFGWSYIAETLAPDQVRSTSESSFLREAFVETTNLVVYKSTLAKKILFDKNNSATGVQVDTGGFGYQLAARKEVVLSAGAFRSPQLLMVSGVGPQEVLVQHNISVLADRPGVGQNMWDHVLLGPVYAVDLLTHSQLYVNPEFLAQSISDYNQNRKGILTNSGGDFLAFENLPAGSISNSTRADLDQQFGPDWPEIELFLFDSAFVTTPVSDGRNYVNSLAGIVAPFSRGNVTIASSDTEDNPIVSPNWLLDPRDQEIAVAGFKRARQMFETDAIREIVVGGAEFFPGANVTSDAAILKVVMQTATTVDHAAGTCAMGKETDENAVIDSKARVFGVTGLRVVDASSFPLLPPGHPQGTIYALAEKIADIILHDN</sequence>
<dbReference type="GO" id="GO:0016614">
    <property type="term" value="F:oxidoreductase activity, acting on CH-OH group of donors"/>
    <property type="evidence" value="ECO:0007669"/>
    <property type="project" value="InterPro"/>
</dbReference>
<comment type="cofactor">
    <cofactor evidence="4">
        <name>FAD</name>
        <dbReference type="ChEBI" id="CHEBI:57692"/>
    </cofactor>
</comment>
<dbReference type="EMBL" id="FWEW01003784">
    <property type="protein sequence ID" value="SLM41106.1"/>
    <property type="molecule type" value="Genomic_DNA"/>
</dbReference>
<evidence type="ECO:0000256" key="5">
    <source>
        <dbReference type="SAM" id="SignalP"/>
    </source>
</evidence>
<dbReference type="Gene3D" id="3.50.50.60">
    <property type="entry name" value="FAD/NAD(P)-binding domain"/>
    <property type="match status" value="1"/>
</dbReference>
<evidence type="ECO:0000313" key="7">
    <source>
        <dbReference type="EMBL" id="SLM41106.1"/>
    </source>
</evidence>
<dbReference type="Pfam" id="PF05199">
    <property type="entry name" value="GMC_oxred_C"/>
    <property type="match status" value="1"/>
</dbReference>
<dbReference type="SUPFAM" id="SSF51905">
    <property type="entry name" value="FAD/NAD(P)-binding domain"/>
    <property type="match status" value="1"/>
</dbReference>
<comment type="similarity">
    <text evidence="1">Belongs to the GMC oxidoreductase family.</text>
</comment>
<evidence type="ECO:0000256" key="2">
    <source>
        <dbReference type="ARBA" id="ARBA00023180"/>
    </source>
</evidence>
<feature type="binding site" evidence="4">
    <location>
        <begin position="603"/>
        <end position="604"/>
    </location>
    <ligand>
        <name>FAD</name>
        <dbReference type="ChEBI" id="CHEBI:57692"/>
    </ligand>
</feature>
<feature type="active site" description="Proton donor" evidence="3">
    <location>
        <position position="558"/>
    </location>
</feature>
<name>A0A1W5DDE0_9LECA</name>
<dbReference type="SUPFAM" id="SSF54373">
    <property type="entry name" value="FAD-linked reductases, C-terminal domain"/>
    <property type="match status" value="1"/>
</dbReference>
<dbReference type="PANTHER" id="PTHR11552">
    <property type="entry name" value="GLUCOSE-METHANOL-CHOLINE GMC OXIDOREDUCTASE"/>
    <property type="match status" value="1"/>
</dbReference>
<feature type="domain" description="Glucose-methanol-choline oxidoreductase N-terminal" evidence="6">
    <location>
        <begin position="328"/>
        <end position="342"/>
    </location>
</feature>
<dbReference type="InterPro" id="IPR012132">
    <property type="entry name" value="GMC_OxRdtase"/>
</dbReference>
<keyword evidence="4" id="KW-0285">Flavoprotein</keyword>
<dbReference type="GO" id="GO:0050660">
    <property type="term" value="F:flavin adenine dinucleotide binding"/>
    <property type="evidence" value="ECO:0007669"/>
    <property type="project" value="InterPro"/>
</dbReference>
<evidence type="ECO:0000256" key="3">
    <source>
        <dbReference type="PIRSR" id="PIRSR000137-1"/>
    </source>
</evidence>
<accession>A0A1W5DDE0</accession>
<feature type="chain" id="PRO_5013026497" evidence="5">
    <location>
        <begin position="26"/>
        <end position="622"/>
    </location>
</feature>
<protein>
    <submittedName>
        <fullName evidence="7">Glucose-methanol-choline oxidoreductase, N-terminal</fullName>
    </submittedName>
</protein>
<organism evidence="7 8">
    <name type="scientific">Lasallia pustulata</name>
    <dbReference type="NCBI Taxonomy" id="136370"/>
    <lineage>
        <taxon>Eukaryota</taxon>
        <taxon>Fungi</taxon>
        <taxon>Dikarya</taxon>
        <taxon>Ascomycota</taxon>
        <taxon>Pezizomycotina</taxon>
        <taxon>Lecanoromycetes</taxon>
        <taxon>OSLEUM clade</taxon>
        <taxon>Umbilicariomycetidae</taxon>
        <taxon>Umbilicariales</taxon>
        <taxon>Umbilicariaceae</taxon>
        <taxon>Lasallia</taxon>
    </lineage>
</organism>
<dbReference type="PIRSF" id="PIRSF000137">
    <property type="entry name" value="Alcohol_oxidase"/>
    <property type="match status" value="1"/>
</dbReference>
<reference evidence="8" key="1">
    <citation type="submission" date="2017-03" db="EMBL/GenBank/DDBJ databases">
        <authorList>
            <person name="Sharma R."/>
            <person name="Thines M."/>
        </authorList>
    </citation>
    <scope>NUCLEOTIDE SEQUENCE [LARGE SCALE GENOMIC DNA]</scope>
</reference>
<dbReference type="GO" id="GO:0044550">
    <property type="term" value="P:secondary metabolite biosynthetic process"/>
    <property type="evidence" value="ECO:0007669"/>
    <property type="project" value="TreeGrafter"/>
</dbReference>
<keyword evidence="4" id="KW-0274">FAD</keyword>
<dbReference type="AlphaFoldDB" id="A0A1W5DDE0"/>
<evidence type="ECO:0000259" key="6">
    <source>
        <dbReference type="PROSITE" id="PS00624"/>
    </source>
</evidence>